<dbReference type="Pfam" id="PF02355">
    <property type="entry name" value="SecD_SecF_C"/>
    <property type="match status" value="1"/>
</dbReference>
<dbReference type="PRINTS" id="PR01755">
    <property type="entry name" value="SECFTRNLCASE"/>
</dbReference>
<sequence length="290" mass="31391">MIRFSKYIRLYIIISAVFILPGLFVLTRWGLKPSIDFSGGTLAEISAASGISQETVRSMAEKAEIPLSSIVKSGGNSFILRSGAVEGGKFSRAVVLLNSEASAGATLVREESVGPVLGSELLVKAVIAAVIAVIAILMYIAYAFRNVSFGVAAVIALIHDLLVVLGSFALFGRFFGVEVDTLFVTAFLTTMSFSVHDTIVVFDRIREYRKKFPGMQFEEICDKALTETIGRSLSNSFTIIFMLVALVLYGGTSTFWFSVALLIGTVSGTYSSDFVATPALIMWNRRKAKS</sequence>
<feature type="transmembrane region" description="Helical" evidence="9">
    <location>
        <begin position="7"/>
        <end position="26"/>
    </location>
</feature>
<feature type="transmembrane region" description="Helical" evidence="9">
    <location>
        <begin position="255"/>
        <end position="283"/>
    </location>
</feature>
<dbReference type="Proteomes" id="UP000178448">
    <property type="component" value="Unassembled WGS sequence"/>
</dbReference>
<organism evidence="11 12">
    <name type="scientific">Candidatus Gottesmanbacteria bacterium RBG_16_52_11</name>
    <dbReference type="NCBI Taxonomy" id="1798374"/>
    <lineage>
        <taxon>Bacteria</taxon>
        <taxon>Candidatus Gottesmaniibacteriota</taxon>
    </lineage>
</organism>
<comment type="caution">
    <text evidence="11">The sequence shown here is derived from an EMBL/GenBank/DDBJ whole genome shotgun (WGS) entry which is preliminary data.</text>
</comment>
<feature type="transmembrane region" description="Helical" evidence="9">
    <location>
        <begin position="149"/>
        <end position="170"/>
    </location>
</feature>
<dbReference type="InterPro" id="IPR022645">
    <property type="entry name" value="SecD/SecF_bac"/>
</dbReference>
<dbReference type="Gene3D" id="1.20.1640.10">
    <property type="entry name" value="Multidrug efflux transporter AcrB transmembrane domain"/>
    <property type="match status" value="1"/>
</dbReference>
<dbReference type="InterPro" id="IPR048634">
    <property type="entry name" value="SecD_SecF_C"/>
</dbReference>
<comment type="similarity">
    <text evidence="9">Belongs to the SecD/SecF family. SecF subfamily.</text>
</comment>
<dbReference type="AlphaFoldDB" id="A0A1F5YY22"/>
<evidence type="ECO:0000256" key="7">
    <source>
        <dbReference type="ARBA" id="ARBA00023010"/>
    </source>
</evidence>
<evidence type="ECO:0000256" key="8">
    <source>
        <dbReference type="ARBA" id="ARBA00023136"/>
    </source>
</evidence>
<keyword evidence="7 9" id="KW-0811">Translocation</keyword>
<keyword evidence="5 9" id="KW-0653">Protein transport</keyword>
<evidence type="ECO:0000256" key="6">
    <source>
        <dbReference type="ARBA" id="ARBA00022989"/>
    </source>
</evidence>
<accession>A0A1F5YY22</accession>
<evidence type="ECO:0000256" key="4">
    <source>
        <dbReference type="ARBA" id="ARBA00022692"/>
    </source>
</evidence>
<proteinExistence type="inferred from homology"/>
<dbReference type="EMBL" id="MFJD01000001">
    <property type="protein sequence ID" value="OGG05035.1"/>
    <property type="molecule type" value="Genomic_DNA"/>
</dbReference>
<evidence type="ECO:0000259" key="10">
    <source>
        <dbReference type="Pfam" id="PF02355"/>
    </source>
</evidence>
<dbReference type="InterPro" id="IPR005665">
    <property type="entry name" value="SecF_bac"/>
</dbReference>
<dbReference type="STRING" id="1798374.A2Z33_07175"/>
<keyword evidence="6 9" id="KW-1133">Transmembrane helix</keyword>
<dbReference type="PANTHER" id="PTHR30081">
    <property type="entry name" value="PROTEIN-EXPORT MEMBRANE PROTEIN SEC"/>
    <property type="match status" value="1"/>
</dbReference>
<comment type="subunit">
    <text evidence="9">Forms a complex with SecD. Part of the essential Sec protein translocation apparatus which comprises SecA, SecYEG and auxiliary proteins SecDF. Other proteins may also be involved.</text>
</comment>
<evidence type="ECO:0000313" key="12">
    <source>
        <dbReference type="Proteomes" id="UP000178448"/>
    </source>
</evidence>
<dbReference type="HAMAP" id="MF_01464_B">
    <property type="entry name" value="SecF_B"/>
    <property type="match status" value="1"/>
</dbReference>
<evidence type="ECO:0000256" key="3">
    <source>
        <dbReference type="ARBA" id="ARBA00022475"/>
    </source>
</evidence>
<keyword evidence="2 9" id="KW-0813">Transport</keyword>
<feature type="transmembrane region" description="Helical" evidence="9">
    <location>
        <begin position="121"/>
        <end position="142"/>
    </location>
</feature>
<dbReference type="InterPro" id="IPR022813">
    <property type="entry name" value="SecD/SecF_arch_bac"/>
</dbReference>
<dbReference type="GO" id="GO:0065002">
    <property type="term" value="P:intracellular protein transmembrane transport"/>
    <property type="evidence" value="ECO:0007669"/>
    <property type="project" value="UniProtKB-UniRule"/>
</dbReference>
<keyword evidence="4 9" id="KW-0812">Transmembrane</keyword>
<evidence type="ECO:0000256" key="9">
    <source>
        <dbReference type="HAMAP-Rule" id="MF_01464"/>
    </source>
</evidence>
<comment type="function">
    <text evidence="9">Part of the Sec protein translocase complex. Interacts with the SecYEG preprotein conducting channel. SecDF uses the proton motive force (PMF) to complete protein translocation after the ATP-dependent function of SecA.</text>
</comment>
<keyword evidence="8 9" id="KW-0472">Membrane</keyword>
<protein>
    <recommendedName>
        <fullName evidence="9">Protein-export membrane protein SecF</fullName>
    </recommendedName>
</protein>
<gene>
    <name evidence="9" type="primary">secF</name>
    <name evidence="11" type="ORF">A2Z33_07175</name>
</gene>
<name>A0A1F5YY22_9BACT</name>
<evidence type="ECO:0000256" key="2">
    <source>
        <dbReference type="ARBA" id="ARBA00022448"/>
    </source>
</evidence>
<dbReference type="PANTHER" id="PTHR30081:SF8">
    <property type="entry name" value="PROTEIN TRANSLOCASE SUBUNIT SECF"/>
    <property type="match status" value="1"/>
</dbReference>
<feature type="transmembrane region" description="Helical" evidence="9">
    <location>
        <begin position="232"/>
        <end position="249"/>
    </location>
</feature>
<reference evidence="11 12" key="1">
    <citation type="journal article" date="2016" name="Nat. Commun.">
        <title>Thousands of microbial genomes shed light on interconnected biogeochemical processes in an aquifer system.</title>
        <authorList>
            <person name="Anantharaman K."/>
            <person name="Brown C.T."/>
            <person name="Hug L.A."/>
            <person name="Sharon I."/>
            <person name="Castelle C.J."/>
            <person name="Probst A.J."/>
            <person name="Thomas B.C."/>
            <person name="Singh A."/>
            <person name="Wilkins M.J."/>
            <person name="Karaoz U."/>
            <person name="Brodie E.L."/>
            <person name="Williams K.H."/>
            <person name="Hubbard S.S."/>
            <person name="Banfield J.F."/>
        </authorList>
    </citation>
    <scope>NUCLEOTIDE SEQUENCE [LARGE SCALE GENOMIC DNA]</scope>
</reference>
<dbReference type="NCBIfam" id="TIGR00966">
    <property type="entry name" value="transloc_SecF"/>
    <property type="match status" value="1"/>
</dbReference>
<comment type="subcellular location">
    <subcellularLocation>
        <location evidence="1 9">Cell membrane</location>
        <topology evidence="1 9">Multi-pass membrane protein</topology>
    </subcellularLocation>
</comment>
<dbReference type="GO" id="GO:0043952">
    <property type="term" value="P:protein transport by the Sec complex"/>
    <property type="evidence" value="ECO:0007669"/>
    <property type="project" value="UniProtKB-UniRule"/>
</dbReference>
<evidence type="ECO:0000313" key="11">
    <source>
        <dbReference type="EMBL" id="OGG05035.1"/>
    </source>
</evidence>
<dbReference type="GO" id="GO:0005886">
    <property type="term" value="C:plasma membrane"/>
    <property type="evidence" value="ECO:0007669"/>
    <property type="project" value="UniProtKB-SubCell"/>
</dbReference>
<keyword evidence="3 9" id="KW-1003">Cell membrane</keyword>
<feature type="domain" description="Protein export membrane protein SecD/SecF C-terminal" evidence="10">
    <location>
        <begin position="105"/>
        <end position="285"/>
    </location>
</feature>
<dbReference type="SUPFAM" id="SSF82866">
    <property type="entry name" value="Multidrug efflux transporter AcrB transmembrane domain"/>
    <property type="match status" value="1"/>
</dbReference>
<evidence type="ECO:0000256" key="1">
    <source>
        <dbReference type="ARBA" id="ARBA00004651"/>
    </source>
</evidence>
<evidence type="ECO:0000256" key="5">
    <source>
        <dbReference type="ARBA" id="ARBA00022927"/>
    </source>
</evidence>
<feature type="transmembrane region" description="Helical" evidence="9">
    <location>
        <begin position="182"/>
        <end position="202"/>
    </location>
</feature>
<dbReference type="GO" id="GO:0006605">
    <property type="term" value="P:protein targeting"/>
    <property type="evidence" value="ECO:0007669"/>
    <property type="project" value="UniProtKB-UniRule"/>
</dbReference>
<dbReference type="GO" id="GO:0015450">
    <property type="term" value="F:protein-transporting ATPase activity"/>
    <property type="evidence" value="ECO:0007669"/>
    <property type="project" value="InterPro"/>
</dbReference>